<organism evidence="3 4">
    <name type="scientific">Enterocloster aldenensis</name>
    <dbReference type="NCBI Taxonomy" id="358742"/>
    <lineage>
        <taxon>Bacteria</taxon>
        <taxon>Bacillati</taxon>
        <taxon>Bacillota</taxon>
        <taxon>Clostridia</taxon>
        <taxon>Lachnospirales</taxon>
        <taxon>Lachnospiraceae</taxon>
        <taxon>Enterocloster</taxon>
    </lineage>
</organism>
<evidence type="ECO:0000256" key="1">
    <source>
        <dbReference type="SAM" id="Phobius"/>
    </source>
</evidence>
<gene>
    <name evidence="3" type="ORF">G5B36_03465</name>
</gene>
<dbReference type="InterPro" id="IPR025588">
    <property type="entry name" value="YcxB-like_C"/>
</dbReference>
<dbReference type="Proteomes" id="UP000669239">
    <property type="component" value="Unassembled WGS sequence"/>
</dbReference>
<proteinExistence type="predicted"/>
<keyword evidence="4" id="KW-1185">Reference proteome</keyword>
<dbReference type="GeneID" id="97204490"/>
<sequence length="188" mass="21480">MYRFETIYTRDNIRILARVQVHTYYWKKLIMMLLSGMILIGVSLTWVNSGQLTALLAAAGCWLCISLTYPAQYLSRSIHKKMGSCSRGFTYLFRQDGICVESSAGRNSISYDRIHKIIEAKEGFCVFLTPYSGFLLLRTHLKDQHGTEAFKGFLKARTGLTAEHEQGVFLRIMKLRLIKKNVIESGKV</sequence>
<evidence type="ECO:0000313" key="4">
    <source>
        <dbReference type="Proteomes" id="UP000669239"/>
    </source>
</evidence>
<keyword evidence="1" id="KW-0812">Transmembrane</keyword>
<feature type="transmembrane region" description="Helical" evidence="1">
    <location>
        <begin position="29"/>
        <end position="47"/>
    </location>
</feature>
<evidence type="ECO:0000259" key="2">
    <source>
        <dbReference type="Pfam" id="PF14317"/>
    </source>
</evidence>
<name>A0ABX2HH19_9FIRM</name>
<protein>
    <submittedName>
        <fullName evidence="3">YcxB family protein</fullName>
    </submittedName>
</protein>
<reference evidence="3 4" key="1">
    <citation type="journal article" date="2020" name="Cell Host Microbe">
        <title>Functional and Genomic Variation between Human-Derived Isolates of Lachnospiraceae Reveals Inter- and Intra-Species Diversity.</title>
        <authorList>
            <person name="Sorbara M.T."/>
            <person name="Littmann E.R."/>
            <person name="Fontana E."/>
            <person name="Moody T.U."/>
            <person name="Kohout C.E."/>
            <person name="Gjonbalaj M."/>
            <person name="Eaton V."/>
            <person name="Seok R."/>
            <person name="Leiner I.M."/>
            <person name="Pamer E.G."/>
        </authorList>
    </citation>
    <scope>NUCLEOTIDE SEQUENCE [LARGE SCALE GENOMIC DNA]</scope>
    <source>
        <strain evidence="3 4">MSK.1.17</strain>
    </source>
</reference>
<dbReference type="EMBL" id="JAAITT010000003">
    <property type="protein sequence ID" value="NSJ47755.1"/>
    <property type="molecule type" value="Genomic_DNA"/>
</dbReference>
<dbReference type="Pfam" id="PF14317">
    <property type="entry name" value="YcxB"/>
    <property type="match status" value="1"/>
</dbReference>
<comment type="caution">
    <text evidence="3">The sequence shown here is derived from an EMBL/GenBank/DDBJ whole genome shotgun (WGS) entry which is preliminary data.</text>
</comment>
<dbReference type="RefSeq" id="WP_117556318.1">
    <property type="nucleotide sequence ID" value="NZ_BAABZL010000001.1"/>
</dbReference>
<keyword evidence="1" id="KW-0472">Membrane</keyword>
<feature type="domain" description="YcxB-like C-terminal" evidence="2">
    <location>
        <begin position="94"/>
        <end position="144"/>
    </location>
</feature>
<feature type="transmembrane region" description="Helical" evidence="1">
    <location>
        <begin position="53"/>
        <end position="74"/>
    </location>
</feature>
<evidence type="ECO:0000313" key="3">
    <source>
        <dbReference type="EMBL" id="NSJ47755.1"/>
    </source>
</evidence>
<accession>A0ABX2HH19</accession>
<keyword evidence="1" id="KW-1133">Transmembrane helix</keyword>